<reference evidence="1" key="2">
    <citation type="submission" date="2020-11" db="EMBL/GenBank/DDBJ databases">
        <authorList>
            <person name="McCartney M.A."/>
            <person name="Auch B."/>
            <person name="Kono T."/>
            <person name="Mallez S."/>
            <person name="Becker A."/>
            <person name="Gohl D.M."/>
            <person name="Silverstein K.A.T."/>
            <person name="Koren S."/>
            <person name="Bechman K.B."/>
            <person name="Herman A."/>
            <person name="Abrahante J.E."/>
            <person name="Garbe J."/>
        </authorList>
    </citation>
    <scope>NUCLEOTIDE SEQUENCE</scope>
    <source>
        <strain evidence="1">Duluth1</strain>
        <tissue evidence="1">Whole animal</tissue>
    </source>
</reference>
<protein>
    <submittedName>
        <fullName evidence="1">Uncharacterized protein</fullName>
    </submittedName>
</protein>
<name>A0A9D4LQC8_DREPO</name>
<accession>A0A9D4LQC8</accession>
<reference evidence="1" key="1">
    <citation type="journal article" date="2019" name="bioRxiv">
        <title>The Genome of the Zebra Mussel, Dreissena polymorpha: A Resource for Invasive Species Research.</title>
        <authorList>
            <person name="McCartney M.A."/>
            <person name="Auch B."/>
            <person name="Kono T."/>
            <person name="Mallez S."/>
            <person name="Zhang Y."/>
            <person name="Obille A."/>
            <person name="Becker A."/>
            <person name="Abrahante J.E."/>
            <person name="Garbe J."/>
            <person name="Badalamenti J.P."/>
            <person name="Herman A."/>
            <person name="Mangelson H."/>
            <person name="Liachko I."/>
            <person name="Sullivan S."/>
            <person name="Sone E.D."/>
            <person name="Koren S."/>
            <person name="Silverstein K.A.T."/>
            <person name="Beckman K.B."/>
            <person name="Gohl D.M."/>
        </authorList>
    </citation>
    <scope>NUCLEOTIDE SEQUENCE</scope>
    <source>
        <strain evidence="1">Duluth1</strain>
        <tissue evidence="1">Whole animal</tissue>
    </source>
</reference>
<proteinExistence type="predicted"/>
<dbReference type="AlphaFoldDB" id="A0A9D4LQC8"/>
<dbReference type="Proteomes" id="UP000828390">
    <property type="component" value="Unassembled WGS sequence"/>
</dbReference>
<organism evidence="1 2">
    <name type="scientific">Dreissena polymorpha</name>
    <name type="common">Zebra mussel</name>
    <name type="synonym">Mytilus polymorpha</name>
    <dbReference type="NCBI Taxonomy" id="45954"/>
    <lineage>
        <taxon>Eukaryota</taxon>
        <taxon>Metazoa</taxon>
        <taxon>Spiralia</taxon>
        <taxon>Lophotrochozoa</taxon>
        <taxon>Mollusca</taxon>
        <taxon>Bivalvia</taxon>
        <taxon>Autobranchia</taxon>
        <taxon>Heteroconchia</taxon>
        <taxon>Euheterodonta</taxon>
        <taxon>Imparidentia</taxon>
        <taxon>Neoheterodontei</taxon>
        <taxon>Myida</taxon>
        <taxon>Dreissenoidea</taxon>
        <taxon>Dreissenidae</taxon>
        <taxon>Dreissena</taxon>
    </lineage>
</organism>
<comment type="caution">
    <text evidence="1">The sequence shown here is derived from an EMBL/GenBank/DDBJ whole genome shotgun (WGS) entry which is preliminary data.</text>
</comment>
<evidence type="ECO:0000313" key="1">
    <source>
        <dbReference type="EMBL" id="KAH3860876.1"/>
    </source>
</evidence>
<evidence type="ECO:0000313" key="2">
    <source>
        <dbReference type="Proteomes" id="UP000828390"/>
    </source>
</evidence>
<gene>
    <name evidence="1" type="ORF">DPMN_023799</name>
</gene>
<sequence>MEGGDFFFWQLHVQEKVALAAKLPFYICIHRMFSALDGPALQDRCLISKGLAWHELNIGDCLLVQRNDASFLEGRTMFHGLISFK</sequence>
<keyword evidence="2" id="KW-1185">Reference proteome</keyword>
<dbReference type="EMBL" id="JAIWYP010000002">
    <property type="protein sequence ID" value="KAH3860876.1"/>
    <property type="molecule type" value="Genomic_DNA"/>
</dbReference>